<dbReference type="EMBL" id="CP043529">
    <property type="protein sequence ID" value="QEW36778.1"/>
    <property type="molecule type" value="Genomic_DNA"/>
</dbReference>
<dbReference type="Proteomes" id="UP000433382">
    <property type="component" value="Unassembled WGS sequence"/>
</dbReference>
<dbReference type="Proteomes" id="UP000441522">
    <property type="component" value="Unassembled WGS sequence"/>
</dbReference>
<evidence type="ECO:0000313" key="6">
    <source>
        <dbReference type="EMBL" id="RHH73777.1"/>
    </source>
</evidence>
<dbReference type="EMBL" id="QRKA01000043">
    <property type="protein sequence ID" value="RHH73777.1"/>
    <property type="molecule type" value="Genomic_DNA"/>
</dbReference>
<dbReference type="EMBL" id="QRUD01000020">
    <property type="protein sequence ID" value="RGR40475.1"/>
    <property type="molecule type" value="Genomic_DNA"/>
</dbReference>
<dbReference type="Proteomes" id="UP000326091">
    <property type="component" value="Chromosome"/>
</dbReference>
<evidence type="ECO:0000313" key="9">
    <source>
        <dbReference type="Proteomes" id="UP000326091"/>
    </source>
</evidence>
<evidence type="ECO:0000313" key="12">
    <source>
        <dbReference type="Proteomes" id="UP000462885"/>
    </source>
</evidence>
<evidence type="ECO:0000313" key="3">
    <source>
        <dbReference type="EMBL" id="KAB5430954.1"/>
    </source>
</evidence>
<dbReference type="EMBL" id="WCZM01000023">
    <property type="protein sequence ID" value="KAB3567484.1"/>
    <property type="molecule type" value="Genomic_DNA"/>
</dbReference>
<evidence type="ECO:0000313" key="2">
    <source>
        <dbReference type="EMBL" id="KAB3851527.1"/>
    </source>
</evidence>
<dbReference type="Proteomes" id="UP000266497">
    <property type="component" value="Unassembled WGS sequence"/>
</dbReference>
<reference evidence="10 11" key="2">
    <citation type="journal article" date="2019" name="Nat. Med.">
        <title>A library of human gut bacterial isolates paired with longitudinal multiomics data enables mechanistic microbiome research.</title>
        <authorList>
            <person name="Poyet M."/>
            <person name="Groussin M."/>
            <person name="Gibbons S.M."/>
            <person name="Avila-Pacheco J."/>
            <person name="Jiang X."/>
            <person name="Kearney S.M."/>
            <person name="Perrotta A.R."/>
            <person name="Berdy B."/>
            <person name="Zhao S."/>
            <person name="Lieberman T.D."/>
            <person name="Swanson P.K."/>
            <person name="Smith M."/>
            <person name="Roesemann S."/>
            <person name="Alexander J.E."/>
            <person name="Rich S.A."/>
            <person name="Livny J."/>
            <person name="Vlamakis H."/>
            <person name="Clish C."/>
            <person name="Bullock K."/>
            <person name="Deik A."/>
            <person name="Scott J."/>
            <person name="Pierce K.A."/>
            <person name="Xavier R.J."/>
            <person name="Alm E.J."/>
        </authorList>
    </citation>
    <scope>NUCLEOTIDE SEQUENCE [LARGE SCALE GENOMIC DNA]</scope>
    <source>
        <strain evidence="2 11">BIOML-A5</strain>
        <strain evidence="1 10">BIOML-A73</strain>
    </source>
</reference>
<evidence type="ECO:0000313" key="11">
    <source>
        <dbReference type="Proteomes" id="UP000441522"/>
    </source>
</evidence>
<dbReference type="EMBL" id="WCIF01000049">
    <property type="protein sequence ID" value="KAB5430954.1"/>
    <property type="molecule type" value="Genomic_DNA"/>
</dbReference>
<evidence type="ECO:0000313" key="10">
    <source>
        <dbReference type="Proteomes" id="UP000433382"/>
    </source>
</evidence>
<evidence type="ECO:0000313" key="8">
    <source>
        <dbReference type="Proteomes" id="UP000283713"/>
    </source>
</evidence>
<reference evidence="3 12" key="4">
    <citation type="submission" date="2019-10" db="EMBL/GenBank/DDBJ databases">
        <title>Genome Sequence and Assembly of iSURF_14.</title>
        <authorList>
            <person name="Wucher B.R."/>
            <person name="Ruoff K.L."/>
            <person name="Price C.E."/>
            <person name="Valls R.R."/>
            <person name="O'Toole G.A."/>
        </authorList>
    </citation>
    <scope>NUCLEOTIDE SEQUENCE [LARGE SCALE GENOMIC DNA]</scope>
    <source>
        <strain evidence="3 12">ANK132K_3B</strain>
    </source>
</reference>
<dbReference type="AlphaFoldDB" id="A0A174VFF7"/>
<evidence type="ECO:0000313" key="7">
    <source>
        <dbReference type="Proteomes" id="UP000266497"/>
    </source>
</evidence>
<organism evidence="2 11">
    <name type="scientific">Phocaeicola vulgatus</name>
    <name type="common">Bacteroides vulgatus</name>
    <dbReference type="NCBI Taxonomy" id="821"/>
    <lineage>
        <taxon>Bacteria</taxon>
        <taxon>Pseudomonadati</taxon>
        <taxon>Bacteroidota</taxon>
        <taxon>Bacteroidia</taxon>
        <taxon>Bacteroidales</taxon>
        <taxon>Bacteroidaceae</taxon>
        <taxon>Phocaeicola</taxon>
    </lineage>
</organism>
<evidence type="ECO:0000313" key="5">
    <source>
        <dbReference type="EMBL" id="RGR40475.1"/>
    </source>
</evidence>
<sequence>MKNKVYVLFQTDIWKTKSSRVCFGVFLYENAAIDAAKENGLYTNESEVDIIECELGKFEEL</sequence>
<evidence type="ECO:0000313" key="1">
    <source>
        <dbReference type="EMBL" id="KAB3567484.1"/>
    </source>
</evidence>
<dbReference type="Proteomes" id="UP000283713">
    <property type="component" value="Unassembled WGS sequence"/>
</dbReference>
<dbReference type="EMBL" id="WCWW01000107">
    <property type="protein sequence ID" value="KAB3851527.1"/>
    <property type="molecule type" value="Genomic_DNA"/>
</dbReference>
<proteinExistence type="predicted"/>
<dbReference type="Proteomes" id="UP000462885">
    <property type="component" value="Unassembled WGS sequence"/>
</dbReference>
<reference evidence="7 8" key="1">
    <citation type="submission" date="2018-08" db="EMBL/GenBank/DDBJ databases">
        <title>A genome reference for cultivated species of the human gut microbiota.</title>
        <authorList>
            <person name="Zou Y."/>
            <person name="Xue W."/>
            <person name="Luo G."/>
        </authorList>
    </citation>
    <scope>NUCLEOTIDE SEQUENCE [LARGE SCALE GENOMIC DNA]</scope>
    <source>
        <strain evidence="5 7">AF25-30LB</strain>
        <strain evidence="6 8">AM16-6</strain>
    </source>
</reference>
<evidence type="ECO:0000313" key="4">
    <source>
        <dbReference type="EMBL" id="QEW36778.1"/>
    </source>
</evidence>
<gene>
    <name evidence="6" type="ORF">DW193_20585</name>
    <name evidence="5" type="ORF">DWY53_08640</name>
    <name evidence="3" type="ORF">F9Z94_21820</name>
    <name evidence="2" type="ORF">GAS29_22155</name>
    <name evidence="1" type="ORF">GAY01_15380</name>
    <name evidence="4" type="ORF">VIC01_02339</name>
</gene>
<name>A0A174VFF7_PHOVU</name>
<reference evidence="4 9" key="3">
    <citation type="submission" date="2019-09" db="EMBL/GenBank/DDBJ databases">
        <title>Commensal-derived Metabolites Govern Vibrio cholerae Pathogenesis in Host.</title>
        <authorList>
            <person name="Yoon S.S."/>
            <person name="Yoon M.Y."/>
        </authorList>
    </citation>
    <scope>NUCLEOTIDE SEQUENCE [LARGE SCALE GENOMIC DNA]</scope>
    <source>
        <strain evidence="4 9">VIC01</strain>
    </source>
</reference>
<accession>A0A174VFF7</accession>
<protein>
    <submittedName>
        <fullName evidence="2">Uncharacterized protein</fullName>
    </submittedName>
</protein>
<dbReference type="RefSeq" id="WP_005847571.1">
    <property type="nucleotide sequence ID" value="NZ_AP025232.1"/>
</dbReference>